<organism evidence="2 3">
    <name type="scientific">Portunus trituberculatus</name>
    <name type="common">Swimming crab</name>
    <name type="synonym">Neptunus trituberculatus</name>
    <dbReference type="NCBI Taxonomy" id="210409"/>
    <lineage>
        <taxon>Eukaryota</taxon>
        <taxon>Metazoa</taxon>
        <taxon>Ecdysozoa</taxon>
        <taxon>Arthropoda</taxon>
        <taxon>Crustacea</taxon>
        <taxon>Multicrustacea</taxon>
        <taxon>Malacostraca</taxon>
        <taxon>Eumalacostraca</taxon>
        <taxon>Eucarida</taxon>
        <taxon>Decapoda</taxon>
        <taxon>Pleocyemata</taxon>
        <taxon>Brachyura</taxon>
        <taxon>Eubrachyura</taxon>
        <taxon>Portunoidea</taxon>
        <taxon>Portunidae</taxon>
        <taxon>Portuninae</taxon>
        <taxon>Portunus</taxon>
    </lineage>
</organism>
<protein>
    <recommendedName>
        <fullName evidence="4">Secreted protein</fullName>
    </recommendedName>
</protein>
<reference evidence="2 3" key="1">
    <citation type="submission" date="2019-05" db="EMBL/GenBank/DDBJ databases">
        <title>Another draft genome of Portunus trituberculatus and its Hox gene families provides insights of decapod evolution.</title>
        <authorList>
            <person name="Jeong J.-H."/>
            <person name="Song I."/>
            <person name="Kim S."/>
            <person name="Choi T."/>
            <person name="Kim D."/>
            <person name="Ryu S."/>
            <person name="Kim W."/>
        </authorList>
    </citation>
    <scope>NUCLEOTIDE SEQUENCE [LARGE SCALE GENOMIC DNA]</scope>
    <source>
        <tissue evidence="2">Muscle</tissue>
    </source>
</reference>
<name>A0A5B7I1J9_PORTR</name>
<evidence type="ECO:0000313" key="2">
    <source>
        <dbReference type="EMBL" id="MPC77582.1"/>
    </source>
</evidence>
<dbReference type="EMBL" id="VSRR010046204">
    <property type="protein sequence ID" value="MPC77582.1"/>
    <property type="molecule type" value="Genomic_DNA"/>
</dbReference>
<feature type="chain" id="PRO_5022862084" description="Secreted protein" evidence="1">
    <location>
        <begin position="27"/>
        <end position="144"/>
    </location>
</feature>
<evidence type="ECO:0008006" key="4">
    <source>
        <dbReference type="Google" id="ProtNLM"/>
    </source>
</evidence>
<dbReference type="Proteomes" id="UP000324222">
    <property type="component" value="Unassembled WGS sequence"/>
</dbReference>
<gene>
    <name evidence="2" type="ORF">E2C01_072038</name>
</gene>
<accession>A0A5B7I1J9</accession>
<keyword evidence="3" id="KW-1185">Reference proteome</keyword>
<evidence type="ECO:0000256" key="1">
    <source>
        <dbReference type="SAM" id="SignalP"/>
    </source>
</evidence>
<sequence>MASSSSTIVGRRWLVWVAALLHYGQARHNEAENSTTLAFSSSRARVLFGVCWMTRVSPGASHHHAASIFHDALRHTTLPSDWRGMSQGAAEESLIQIYTPNIREKEERLLFTLTLSPPLRVTSRVCREDQTCERKKINQEVIKI</sequence>
<dbReference type="AlphaFoldDB" id="A0A5B7I1J9"/>
<keyword evidence="1" id="KW-0732">Signal</keyword>
<comment type="caution">
    <text evidence="2">The sequence shown here is derived from an EMBL/GenBank/DDBJ whole genome shotgun (WGS) entry which is preliminary data.</text>
</comment>
<evidence type="ECO:0000313" key="3">
    <source>
        <dbReference type="Proteomes" id="UP000324222"/>
    </source>
</evidence>
<proteinExistence type="predicted"/>
<feature type="signal peptide" evidence="1">
    <location>
        <begin position="1"/>
        <end position="26"/>
    </location>
</feature>